<comment type="similarity">
    <text evidence="2 6">Belongs to the tetraspanin (TM4SF) family.</text>
</comment>
<evidence type="ECO:0000256" key="4">
    <source>
        <dbReference type="ARBA" id="ARBA00022989"/>
    </source>
</evidence>
<dbReference type="EMBL" id="OC883618">
    <property type="protein sequence ID" value="CAD7643345.1"/>
    <property type="molecule type" value="Genomic_DNA"/>
</dbReference>
<protein>
    <recommendedName>
        <fullName evidence="6">Tetraspanin</fullName>
    </recommendedName>
</protein>
<dbReference type="Pfam" id="PF00335">
    <property type="entry name" value="Tetraspanin"/>
    <property type="match status" value="1"/>
</dbReference>
<dbReference type="PRINTS" id="PR00259">
    <property type="entry name" value="TMFOUR"/>
</dbReference>
<dbReference type="CDD" id="cd03127">
    <property type="entry name" value="tetraspanin_LEL"/>
    <property type="match status" value="1"/>
</dbReference>
<proteinExistence type="inferred from homology"/>
<dbReference type="SUPFAM" id="SSF48652">
    <property type="entry name" value="Tetraspanin"/>
    <property type="match status" value="1"/>
</dbReference>
<reference evidence="7" key="1">
    <citation type="submission" date="2020-11" db="EMBL/GenBank/DDBJ databases">
        <authorList>
            <person name="Tran Van P."/>
        </authorList>
    </citation>
    <scope>NUCLEOTIDE SEQUENCE</scope>
</reference>
<comment type="caution">
    <text evidence="6">Lacks conserved residue(s) required for the propagation of feature annotation.</text>
</comment>
<dbReference type="Proteomes" id="UP000759131">
    <property type="component" value="Unassembled WGS sequence"/>
</dbReference>
<feature type="non-terminal residue" evidence="7">
    <location>
        <position position="1"/>
    </location>
</feature>
<comment type="subcellular location">
    <subcellularLocation>
        <location evidence="1 6">Membrane</location>
        <topology evidence="1 6">Multi-pass membrane protein</topology>
    </subcellularLocation>
</comment>
<gene>
    <name evidence="7" type="ORF">OSB1V03_LOCUS19548</name>
</gene>
<feature type="transmembrane region" description="Helical" evidence="6">
    <location>
        <begin position="82"/>
        <end position="107"/>
    </location>
</feature>
<sequence length="178" mass="19520">MVDGIGKSVKYAMFAVNGIIFIGGLVVFSVGVWTLADRSFMERLLGSSLYVASAALLIAAGVIVAIISFLGSFGAYKEIRCMLLTFFIILFFLFILMLVGGILGYVFRNQVDDRMYREMITTVALYNNDSAVTEAWDSVQKNFKCCGMSVNGAKPYEIYQRQNRGSFGGGAGRPKVPI</sequence>
<keyword evidence="5 6" id="KW-0472">Membrane</keyword>
<dbReference type="OrthoDB" id="438211at2759"/>
<feature type="transmembrane region" description="Helical" evidence="6">
    <location>
        <begin position="48"/>
        <end position="70"/>
    </location>
</feature>
<dbReference type="PANTHER" id="PTHR19282:SF527">
    <property type="entry name" value="TETRASPANIN"/>
    <property type="match status" value="1"/>
</dbReference>
<dbReference type="AlphaFoldDB" id="A0A7R9LLV1"/>
<evidence type="ECO:0000313" key="7">
    <source>
        <dbReference type="EMBL" id="CAD7643345.1"/>
    </source>
</evidence>
<evidence type="ECO:0000256" key="1">
    <source>
        <dbReference type="ARBA" id="ARBA00004141"/>
    </source>
</evidence>
<evidence type="ECO:0000256" key="6">
    <source>
        <dbReference type="RuleBase" id="RU361218"/>
    </source>
</evidence>
<name>A0A7R9LLV1_9ACAR</name>
<dbReference type="Gene3D" id="1.10.1450.10">
    <property type="entry name" value="Tetraspanin"/>
    <property type="match status" value="1"/>
</dbReference>
<evidence type="ECO:0000313" key="8">
    <source>
        <dbReference type="Proteomes" id="UP000759131"/>
    </source>
</evidence>
<accession>A0A7R9LLV1</accession>
<organism evidence="7">
    <name type="scientific">Medioppia subpectinata</name>
    <dbReference type="NCBI Taxonomy" id="1979941"/>
    <lineage>
        <taxon>Eukaryota</taxon>
        <taxon>Metazoa</taxon>
        <taxon>Ecdysozoa</taxon>
        <taxon>Arthropoda</taxon>
        <taxon>Chelicerata</taxon>
        <taxon>Arachnida</taxon>
        <taxon>Acari</taxon>
        <taxon>Acariformes</taxon>
        <taxon>Sarcoptiformes</taxon>
        <taxon>Oribatida</taxon>
        <taxon>Brachypylina</taxon>
        <taxon>Oppioidea</taxon>
        <taxon>Oppiidae</taxon>
        <taxon>Medioppia</taxon>
    </lineage>
</organism>
<dbReference type="InterPro" id="IPR008952">
    <property type="entry name" value="Tetraspanin_EC2_sf"/>
</dbReference>
<dbReference type="GO" id="GO:0005886">
    <property type="term" value="C:plasma membrane"/>
    <property type="evidence" value="ECO:0007669"/>
    <property type="project" value="TreeGrafter"/>
</dbReference>
<keyword evidence="8" id="KW-1185">Reference proteome</keyword>
<evidence type="ECO:0000256" key="3">
    <source>
        <dbReference type="ARBA" id="ARBA00022692"/>
    </source>
</evidence>
<dbReference type="InterPro" id="IPR018499">
    <property type="entry name" value="Tetraspanin/Peripherin"/>
</dbReference>
<keyword evidence="4 6" id="KW-1133">Transmembrane helix</keyword>
<keyword evidence="3 6" id="KW-0812">Transmembrane</keyword>
<dbReference type="PIRSF" id="PIRSF002419">
    <property type="entry name" value="Tetraspanin"/>
    <property type="match status" value="1"/>
</dbReference>
<evidence type="ECO:0000256" key="2">
    <source>
        <dbReference type="ARBA" id="ARBA00006840"/>
    </source>
</evidence>
<dbReference type="PANTHER" id="PTHR19282">
    <property type="entry name" value="TETRASPANIN"/>
    <property type="match status" value="1"/>
</dbReference>
<evidence type="ECO:0000256" key="5">
    <source>
        <dbReference type="ARBA" id="ARBA00023136"/>
    </source>
</evidence>
<feature type="transmembrane region" description="Helical" evidence="6">
    <location>
        <begin position="12"/>
        <end position="36"/>
    </location>
</feature>
<dbReference type="EMBL" id="CAJPIZ010029043">
    <property type="protein sequence ID" value="CAG2119601.1"/>
    <property type="molecule type" value="Genomic_DNA"/>
</dbReference>
<dbReference type="InterPro" id="IPR000301">
    <property type="entry name" value="Tetraspanin_animals"/>
</dbReference>